<reference evidence="1 2" key="1">
    <citation type="submission" date="2021-06" db="EMBL/GenBank/DDBJ databases">
        <title>Caerostris extrusa draft genome.</title>
        <authorList>
            <person name="Kono N."/>
            <person name="Arakawa K."/>
        </authorList>
    </citation>
    <scope>NUCLEOTIDE SEQUENCE [LARGE SCALE GENOMIC DNA]</scope>
</reference>
<evidence type="ECO:0000313" key="2">
    <source>
        <dbReference type="Proteomes" id="UP001054945"/>
    </source>
</evidence>
<proteinExistence type="predicted"/>
<organism evidence="1 2">
    <name type="scientific">Caerostris extrusa</name>
    <name type="common">Bark spider</name>
    <name type="synonym">Caerostris bankana</name>
    <dbReference type="NCBI Taxonomy" id="172846"/>
    <lineage>
        <taxon>Eukaryota</taxon>
        <taxon>Metazoa</taxon>
        <taxon>Ecdysozoa</taxon>
        <taxon>Arthropoda</taxon>
        <taxon>Chelicerata</taxon>
        <taxon>Arachnida</taxon>
        <taxon>Araneae</taxon>
        <taxon>Araneomorphae</taxon>
        <taxon>Entelegynae</taxon>
        <taxon>Araneoidea</taxon>
        <taxon>Araneidae</taxon>
        <taxon>Caerostris</taxon>
    </lineage>
</organism>
<keyword evidence="2" id="KW-1185">Reference proteome</keyword>
<dbReference type="AlphaFoldDB" id="A0AAV4NU89"/>
<dbReference type="EMBL" id="BPLR01003769">
    <property type="protein sequence ID" value="GIX88442.1"/>
    <property type="molecule type" value="Genomic_DNA"/>
</dbReference>
<gene>
    <name evidence="1" type="ORF">CEXT_802301</name>
</gene>
<accession>A0AAV4NU89</accession>
<protein>
    <submittedName>
        <fullName evidence="1">Uncharacterized protein</fullName>
    </submittedName>
</protein>
<comment type="caution">
    <text evidence="1">The sequence shown here is derived from an EMBL/GenBank/DDBJ whole genome shotgun (WGS) entry which is preliminary data.</text>
</comment>
<dbReference type="Proteomes" id="UP001054945">
    <property type="component" value="Unassembled WGS sequence"/>
</dbReference>
<evidence type="ECO:0000313" key="1">
    <source>
        <dbReference type="EMBL" id="GIX88442.1"/>
    </source>
</evidence>
<name>A0AAV4NU89_CAEEX</name>
<sequence>MVINFVIHSRRLTIKLSSTNNNGIQYNVITFNPFQDLDKAYIIMKTIAEPNTLKFPLIMVRFESYDEDFLKGIYDSFNEDMKISLTVDKYRIFPNDSDHHGRSVSILRIQEHNYFHQSSRHLKWLLKTFTSTLHTLKLKNL</sequence>